<dbReference type="PANTHER" id="PTHR36302">
    <property type="entry name" value="BLR7088 PROTEIN"/>
    <property type="match status" value="1"/>
</dbReference>
<reference evidence="1 2" key="1">
    <citation type="submission" date="2020-01" db="EMBL/GenBank/DDBJ databases">
        <title>Genomes of bacteria type strains.</title>
        <authorList>
            <person name="Chen J."/>
            <person name="Zhu S."/>
            <person name="Yang J."/>
        </authorList>
    </citation>
    <scope>NUCLEOTIDE SEQUENCE [LARGE SCALE GENOMIC DNA]</scope>
    <source>
        <strain evidence="1 2">DSM 16655</strain>
    </source>
</reference>
<sequence length="178" mass="19354">MSFDNGMLNLYFSSIFLAGLSLALGVQPVQSQGRQDQGNTGILIEHAEVVIPQGDTWAMAGYLVIWNGTTRQADLRAVKSNSFGSIAVYKTIFTDGVARMRPVEGMLPIPANSELVMKRGGIHLMLSAPEHQLIAGETVEMTLIFEDGVQIVVSAKVLHLNEKLTDHHHGDVDGVSRE</sequence>
<dbReference type="InterPro" id="IPR007410">
    <property type="entry name" value="LpqE-like"/>
</dbReference>
<dbReference type="InterPro" id="IPR036182">
    <property type="entry name" value="PCuAC_sf"/>
</dbReference>
<proteinExistence type="predicted"/>
<dbReference type="RefSeq" id="WP_252917570.1">
    <property type="nucleotide sequence ID" value="NZ_JAAAML010000005.1"/>
</dbReference>
<evidence type="ECO:0000313" key="1">
    <source>
        <dbReference type="EMBL" id="MCO6410938.1"/>
    </source>
</evidence>
<dbReference type="Pfam" id="PF04314">
    <property type="entry name" value="PCuAC"/>
    <property type="match status" value="1"/>
</dbReference>
<dbReference type="SUPFAM" id="SSF110087">
    <property type="entry name" value="DR1885-like metal-binding protein"/>
    <property type="match status" value="1"/>
</dbReference>
<evidence type="ECO:0000313" key="2">
    <source>
        <dbReference type="Proteomes" id="UP001320715"/>
    </source>
</evidence>
<dbReference type="Proteomes" id="UP001320715">
    <property type="component" value="Unassembled WGS sequence"/>
</dbReference>
<dbReference type="PANTHER" id="PTHR36302:SF1">
    <property type="entry name" value="COPPER CHAPERONE PCU(A)C"/>
    <property type="match status" value="1"/>
</dbReference>
<organism evidence="1 2">
    <name type="scientific">Hoeflea alexandrii</name>
    <dbReference type="NCBI Taxonomy" id="288436"/>
    <lineage>
        <taxon>Bacteria</taxon>
        <taxon>Pseudomonadati</taxon>
        <taxon>Pseudomonadota</taxon>
        <taxon>Alphaproteobacteria</taxon>
        <taxon>Hyphomicrobiales</taxon>
        <taxon>Rhizobiaceae</taxon>
        <taxon>Hoeflea</taxon>
    </lineage>
</organism>
<comment type="caution">
    <text evidence="1">The sequence shown here is derived from an EMBL/GenBank/DDBJ whole genome shotgun (WGS) entry which is preliminary data.</text>
</comment>
<accession>A0ABT1CXP6</accession>
<dbReference type="EMBL" id="JAAAML010000005">
    <property type="protein sequence ID" value="MCO6410938.1"/>
    <property type="molecule type" value="Genomic_DNA"/>
</dbReference>
<dbReference type="Gene3D" id="2.60.40.1890">
    <property type="entry name" value="PCu(A)C copper chaperone"/>
    <property type="match status" value="1"/>
</dbReference>
<dbReference type="InterPro" id="IPR058248">
    <property type="entry name" value="Lxx211020-like"/>
</dbReference>
<keyword evidence="2" id="KW-1185">Reference proteome</keyword>
<name>A0ABT1CXP6_9HYPH</name>
<protein>
    <submittedName>
        <fullName evidence="1">Copper chaperone PCu(A)C</fullName>
    </submittedName>
</protein>
<gene>
    <name evidence="1" type="ORF">GTW23_22370</name>
</gene>